<dbReference type="PANTHER" id="PTHR21240:SF19">
    <property type="entry name" value="CATALYTIC_ HYDROLASE"/>
    <property type="match status" value="1"/>
</dbReference>
<keyword evidence="1" id="KW-0456">Lyase</keyword>
<dbReference type="SUPFAM" id="SSF51556">
    <property type="entry name" value="Metallo-dependent hydrolases"/>
    <property type="match status" value="1"/>
</dbReference>
<organism evidence="3 4">
    <name type="scientific">Nocardioides acrostichi</name>
    <dbReference type="NCBI Taxonomy" id="2784339"/>
    <lineage>
        <taxon>Bacteria</taxon>
        <taxon>Bacillati</taxon>
        <taxon>Actinomycetota</taxon>
        <taxon>Actinomycetes</taxon>
        <taxon>Propionibacteriales</taxon>
        <taxon>Nocardioidaceae</taxon>
        <taxon>Nocardioides</taxon>
    </lineage>
</organism>
<dbReference type="RefSeq" id="WP_194504009.1">
    <property type="nucleotide sequence ID" value="NZ_JADIVZ010000007.1"/>
</dbReference>
<feature type="domain" description="Amidohydrolase-related" evidence="2">
    <location>
        <begin position="18"/>
        <end position="284"/>
    </location>
</feature>
<dbReference type="Pfam" id="PF04909">
    <property type="entry name" value="Amidohydro_2"/>
    <property type="match status" value="1"/>
</dbReference>
<evidence type="ECO:0000256" key="1">
    <source>
        <dbReference type="ARBA" id="ARBA00023239"/>
    </source>
</evidence>
<gene>
    <name evidence="3" type="ORF">ISG29_13680</name>
</gene>
<evidence type="ECO:0000313" key="4">
    <source>
        <dbReference type="Proteomes" id="UP000656804"/>
    </source>
</evidence>
<dbReference type="PANTHER" id="PTHR21240">
    <property type="entry name" value="2-AMINO-3-CARBOXYLMUCONATE-6-SEMIALDEHYDE DECARBOXYLASE"/>
    <property type="match status" value="1"/>
</dbReference>
<comment type="caution">
    <text evidence="3">The sequence shown here is derived from an EMBL/GenBank/DDBJ whole genome shotgun (WGS) entry which is preliminary data.</text>
</comment>
<dbReference type="EMBL" id="JADIVZ010000007">
    <property type="protein sequence ID" value="MBF4162743.1"/>
    <property type="molecule type" value="Genomic_DNA"/>
</dbReference>
<reference evidence="3" key="1">
    <citation type="submission" date="2020-11" db="EMBL/GenBank/DDBJ databases">
        <title>Nocardioides sp. CBS4Y-1, whole genome shotgun sequence.</title>
        <authorList>
            <person name="Tuo L."/>
        </authorList>
    </citation>
    <scope>NUCLEOTIDE SEQUENCE</scope>
    <source>
        <strain evidence="3">CBS4Y-1</strain>
    </source>
</reference>
<proteinExistence type="predicted"/>
<keyword evidence="4" id="KW-1185">Reference proteome</keyword>
<dbReference type="InterPro" id="IPR032466">
    <property type="entry name" value="Metal_Hydrolase"/>
</dbReference>
<dbReference type="CDD" id="cd01292">
    <property type="entry name" value="metallo-dependent_hydrolases"/>
    <property type="match status" value="1"/>
</dbReference>
<dbReference type="GO" id="GO:0016831">
    <property type="term" value="F:carboxy-lyase activity"/>
    <property type="evidence" value="ECO:0007669"/>
    <property type="project" value="InterPro"/>
</dbReference>
<dbReference type="InterPro" id="IPR032465">
    <property type="entry name" value="ACMSD"/>
</dbReference>
<dbReference type="Proteomes" id="UP000656804">
    <property type="component" value="Unassembled WGS sequence"/>
</dbReference>
<name>A0A930YBR5_9ACTN</name>
<evidence type="ECO:0000313" key="3">
    <source>
        <dbReference type="EMBL" id="MBF4162743.1"/>
    </source>
</evidence>
<evidence type="ECO:0000259" key="2">
    <source>
        <dbReference type="Pfam" id="PF04909"/>
    </source>
</evidence>
<accession>A0A930YBR5</accession>
<sequence>MSIIDARVRLPQDQRRSHTYAAPSRQVEQYDKVLDLSAKMNGGTLAALLEALDAEGIEQAVMHAESEGGEDADDLNESLRAVLDAHPDRFVGVGCVDVGQASPTAVVSQALRAHDLGLLGVSFQPAFFGLDIDSRHLYPLYSRAEELGLIVAVHTGITYSRLHPLRHERPELLDQVACDFPDLRLIACHAGWPWATEFAAVARRHPTVYLEFGALAPKYVAKPGTGWDALFGMMPNVLREQVLYGSDWPMMQPARAVREWRESGLTDVALAALFEHNARRLFGIQTTSSPADADVSP</sequence>
<dbReference type="AlphaFoldDB" id="A0A930YBR5"/>
<dbReference type="InterPro" id="IPR006680">
    <property type="entry name" value="Amidohydro-rel"/>
</dbReference>
<protein>
    <submittedName>
        <fullName evidence="3">Amidohydrolase</fullName>
    </submittedName>
</protein>
<dbReference type="GO" id="GO:0016787">
    <property type="term" value="F:hydrolase activity"/>
    <property type="evidence" value="ECO:0007669"/>
    <property type="project" value="InterPro"/>
</dbReference>
<dbReference type="Gene3D" id="3.20.20.140">
    <property type="entry name" value="Metal-dependent hydrolases"/>
    <property type="match status" value="1"/>
</dbReference>